<name>A0A328C3J3_9DELT</name>
<feature type="coiled-coil region" evidence="2">
    <location>
        <begin position="59"/>
        <end position="93"/>
    </location>
</feature>
<keyword evidence="2" id="KW-0175">Coiled coil</keyword>
<organism evidence="3 4">
    <name type="scientific">Lujinxingia litoralis</name>
    <dbReference type="NCBI Taxonomy" id="2211119"/>
    <lineage>
        <taxon>Bacteria</taxon>
        <taxon>Deltaproteobacteria</taxon>
        <taxon>Bradymonadales</taxon>
        <taxon>Lujinxingiaceae</taxon>
        <taxon>Lujinxingia</taxon>
    </lineage>
</organism>
<dbReference type="Gene3D" id="1.25.40.10">
    <property type="entry name" value="Tetratricopeptide repeat domain"/>
    <property type="match status" value="1"/>
</dbReference>
<dbReference type="AlphaFoldDB" id="A0A328C3J3"/>
<comment type="caution">
    <text evidence="3">The sequence shown here is derived from an EMBL/GenBank/DDBJ whole genome shotgun (WGS) entry which is preliminary data.</text>
</comment>
<dbReference type="InterPro" id="IPR011990">
    <property type="entry name" value="TPR-like_helical_dom_sf"/>
</dbReference>
<evidence type="ECO:0000313" key="3">
    <source>
        <dbReference type="EMBL" id="RAL21542.1"/>
    </source>
</evidence>
<dbReference type="InterPro" id="IPR019734">
    <property type="entry name" value="TPR_rpt"/>
</dbReference>
<dbReference type="Proteomes" id="UP000249169">
    <property type="component" value="Unassembled WGS sequence"/>
</dbReference>
<dbReference type="Pfam" id="PF13174">
    <property type="entry name" value="TPR_6"/>
    <property type="match status" value="1"/>
</dbReference>
<keyword evidence="1" id="KW-0802">TPR repeat</keyword>
<reference evidence="3 4" key="1">
    <citation type="submission" date="2018-05" db="EMBL/GenBank/DDBJ databases">
        <title>Lujinxingia marina gen. nov. sp. nov., a new facultative anaerobic member of the class Deltaproteobacteria, and proposal of Lujinxingaceae fam. nov.</title>
        <authorList>
            <person name="Li C.-M."/>
        </authorList>
    </citation>
    <scope>NUCLEOTIDE SEQUENCE [LARGE SCALE GENOMIC DNA]</scope>
    <source>
        <strain evidence="3 4">B210</strain>
    </source>
</reference>
<gene>
    <name evidence="3" type="ORF">DL240_11840</name>
</gene>
<proteinExistence type="predicted"/>
<dbReference type="EMBL" id="QHKO01000005">
    <property type="protein sequence ID" value="RAL21542.1"/>
    <property type="molecule type" value="Genomic_DNA"/>
</dbReference>
<dbReference type="SUPFAM" id="SSF48452">
    <property type="entry name" value="TPR-like"/>
    <property type="match status" value="1"/>
</dbReference>
<evidence type="ECO:0000313" key="4">
    <source>
        <dbReference type="Proteomes" id="UP000249169"/>
    </source>
</evidence>
<feature type="repeat" description="TPR" evidence="1">
    <location>
        <begin position="193"/>
        <end position="226"/>
    </location>
</feature>
<dbReference type="PROSITE" id="PS51257">
    <property type="entry name" value="PROKAR_LIPOPROTEIN"/>
    <property type="match status" value="1"/>
</dbReference>
<protein>
    <submittedName>
        <fullName evidence="3">Uncharacterized protein</fullName>
    </submittedName>
</protein>
<keyword evidence="4" id="KW-1185">Reference proteome</keyword>
<sequence length="282" mass="32008">MVQRAFCPLRVLLNAEGSPMWKPVVVSLALMTSGCLPIWQGKTMQEDIEGLRAEQRAIIAKSANEREELTAMVASAREDVAALREVLSEARELLQRNSADLGVEVQATREDLNALRGTVEELDFRFMRMEQSLELFRRDVDMRFESGEARRLPEAPDELRQYGDARQAEKDYLQARRAYERFLERHGDDARANEVRFALGEVYFAERQWVSAIGQYQKVLEDNPPTARQAMANLRIGQSFLEMGQCPNAEVFFETVVSEYPGSRAVAEARKGLERAESGNCP</sequence>
<evidence type="ECO:0000256" key="1">
    <source>
        <dbReference type="PROSITE-ProRule" id="PRU00339"/>
    </source>
</evidence>
<evidence type="ECO:0000256" key="2">
    <source>
        <dbReference type="SAM" id="Coils"/>
    </source>
</evidence>
<accession>A0A328C3J3</accession>
<dbReference type="PROSITE" id="PS50005">
    <property type="entry name" value="TPR"/>
    <property type="match status" value="1"/>
</dbReference>